<protein>
    <recommendedName>
        <fullName evidence="11">G-protein coupled receptors family 1 profile domain-containing protein</fullName>
    </recommendedName>
</protein>
<keyword evidence="4 10" id="KW-1133">Transmembrane helix</keyword>
<feature type="transmembrane region" description="Helical" evidence="10">
    <location>
        <begin position="182"/>
        <end position="202"/>
    </location>
</feature>
<dbReference type="PANTHER" id="PTHR45695">
    <property type="entry name" value="LEUCOKININ RECEPTOR-RELATED"/>
    <property type="match status" value="1"/>
</dbReference>
<dbReference type="Pfam" id="PF00001">
    <property type="entry name" value="7tm_1"/>
    <property type="match status" value="1"/>
</dbReference>
<evidence type="ECO:0000256" key="7">
    <source>
        <dbReference type="ARBA" id="ARBA00023170"/>
    </source>
</evidence>
<keyword evidence="6 10" id="KW-0472">Membrane</keyword>
<feature type="domain" description="G-protein coupled receptors family 1 profile" evidence="11">
    <location>
        <begin position="1"/>
        <end position="241"/>
    </location>
</feature>
<comment type="subcellular location">
    <subcellularLocation>
        <location evidence="1">Membrane</location>
        <topology evidence="1">Multi-pass membrane protein</topology>
    </subcellularLocation>
</comment>
<evidence type="ECO:0000256" key="5">
    <source>
        <dbReference type="ARBA" id="ARBA00023040"/>
    </source>
</evidence>
<dbReference type="OrthoDB" id="5975505at2759"/>
<dbReference type="AlphaFoldDB" id="A0A7R8ZXG8"/>
<evidence type="ECO:0000256" key="10">
    <source>
        <dbReference type="SAM" id="Phobius"/>
    </source>
</evidence>
<dbReference type="EMBL" id="CAJPEV010000038">
    <property type="protein sequence ID" value="CAG0879335.1"/>
    <property type="molecule type" value="Genomic_DNA"/>
</dbReference>
<evidence type="ECO:0000256" key="3">
    <source>
        <dbReference type="ARBA" id="ARBA00022692"/>
    </source>
</evidence>
<dbReference type="PRINTS" id="PR00237">
    <property type="entry name" value="GPCRRHODOPSN"/>
</dbReference>
<evidence type="ECO:0000256" key="6">
    <source>
        <dbReference type="ARBA" id="ARBA00023136"/>
    </source>
</evidence>
<organism evidence="12">
    <name type="scientific">Darwinula stevensoni</name>
    <dbReference type="NCBI Taxonomy" id="69355"/>
    <lineage>
        <taxon>Eukaryota</taxon>
        <taxon>Metazoa</taxon>
        <taxon>Ecdysozoa</taxon>
        <taxon>Arthropoda</taxon>
        <taxon>Crustacea</taxon>
        <taxon>Oligostraca</taxon>
        <taxon>Ostracoda</taxon>
        <taxon>Podocopa</taxon>
        <taxon>Podocopida</taxon>
        <taxon>Darwinulocopina</taxon>
        <taxon>Darwinuloidea</taxon>
        <taxon>Darwinulidae</taxon>
        <taxon>Darwinula</taxon>
    </lineage>
</organism>
<dbReference type="PANTHER" id="PTHR45695:SF28">
    <property type="entry name" value="G-PROTEIN COUPLED RECEPTORS FAMILY 1 PROFILE DOMAIN-CONTAINING PROTEIN"/>
    <property type="match status" value="1"/>
</dbReference>
<feature type="transmembrane region" description="Helical" evidence="10">
    <location>
        <begin position="126"/>
        <end position="151"/>
    </location>
</feature>
<name>A0A7R8ZXG8_9CRUS</name>
<dbReference type="InterPro" id="IPR017452">
    <property type="entry name" value="GPCR_Rhodpsn_7TM"/>
</dbReference>
<keyword evidence="7 9" id="KW-0675">Receptor</keyword>
<keyword evidence="8 9" id="KW-0807">Transducer</keyword>
<dbReference type="PRINTS" id="PR01012">
    <property type="entry name" value="NRPEPTIDEYR"/>
</dbReference>
<dbReference type="PROSITE" id="PS50262">
    <property type="entry name" value="G_PROTEIN_RECEP_F1_2"/>
    <property type="match status" value="1"/>
</dbReference>
<dbReference type="EMBL" id="LR899555">
    <property type="protein sequence ID" value="CAD7240520.1"/>
    <property type="molecule type" value="Genomic_DNA"/>
</dbReference>
<evidence type="ECO:0000256" key="4">
    <source>
        <dbReference type="ARBA" id="ARBA00022989"/>
    </source>
</evidence>
<dbReference type="Proteomes" id="UP000677054">
    <property type="component" value="Unassembled WGS sequence"/>
</dbReference>
<evidence type="ECO:0000256" key="1">
    <source>
        <dbReference type="ARBA" id="ARBA00004141"/>
    </source>
</evidence>
<keyword evidence="3 9" id="KW-0812">Transmembrane</keyword>
<proteinExistence type="inferred from homology"/>
<accession>A0A7R8ZXG8</accession>
<feature type="transmembrane region" description="Helical" evidence="10">
    <location>
        <begin position="222"/>
        <end position="244"/>
    </location>
</feature>
<dbReference type="GO" id="GO:0004983">
    <property type="term" value="F:neuropeptide Y receptor activity"/>
    <property type="evidence" value="ECO:0007669"/>
    <property type="project" value="InterPro"/>
</dbReference>
<evidence type="ECO:0000313" key="13">
    <source>
        <dbReference type="Proteomes" id="UP000677054"/>
    </source>
</evidence>
<dbReference type="CDD" id="cd14993">
    <property type="entry name" value="7tmA_CCKR-like"/>
    <property type="match status" value="1"/>
</dbReference>
<evidence type="ECO:0000256" key="9">
    <source>
        <dbReference type="RuleBase" id="RU000688"/>
    </source>
</evidence>
<evidence type="ECO:0000256" key="8">
    <source>
        <dbReference type="ARBA" id="ARBA00023224"/>
    </source>
</evidence>
<dbReference type="InterPro" id="IPR000611">
    <property type="entry name" value="NPY_rcpt"/>
</dbReference>
<dbReference type="SUPFAM" id="SSF81321">
    <property type="entry name" value="Family A G protein-coupled receptor-like"/>
    <property type="match status" value="1"/>
</dbReference>
<gene>
    <name evidence="12" type="ORF">DSTB1V02_LOCUS541</name>
</gene>
<comment type="similarity">
    <text evidence="2 9">Belongs to the G-protein coupled receptor 1 family.</text>
</comment>
<sequence length="386" mass="44906">MRTVPNLFIMNLAVADLLVLVVCLPSNLMTTLFDPWMWGALMCKMVSYIQGVSVTASVHSLVAVSFDRFLAIWFPLQRQMTRKAASIIIVFIWLESTHLLIPWAIVFHAEDDRCREEWTDPLTEKIYFIVANLVICYLAPLLLISICYILIFVKVCRRDIPGERTNYDQHVMELHQRSKFKVIQMLLVVVVIFILSWFPTYLMYSIYKLGDPQLLGDWAKSLIPIAQWLGVSNSCMNPILYAFFNKKFRKGFSMLVRGRGYRTSFIAPNSGMSRGETFRSSFMSSSVMKKFAERRRRGRERNNGVLRHSIRLSTEVEVEAAHPRIHRQEAFDEIQEDEHSQVPELGQCPRIQERDMTRQHSDESTASSSFLIKPERILYMNRRFVS</sequence>
<dbReference type="GO" id="GO:0005886">
    <property type="term" value="C:plasma membrane"/>
    <property type="evidence" value="ECO:0007669"/>
    <property type="project" value="TreeGrafter"/>
</dbReference>
<evidence type="ECO:0000313" key="12">
    <source>
        <dbReference type="EMBL" id="CAD7240520.1"/>
    </source>
</evidence>
<evidence type="ECO:0000256" key="2">
    <source>
        <dbReference type="ARBA" id="ARBA00010663"/>
    </source>
</evidence>
<dbReference type="PROSITE" id="PS00237">
    <property type="entry name" value="G_PROTEIN_RECEP_F1_1"/>
    <property type="match status" value="1"/>
</dbReference>
<dbReference type="Gene3D" id="1.20.1070.10">
    <property type="entry name" value="Rhodopsin 7-helix transmembrane proteins"/>
    <property type="match status" value="1"/>
</dbReference>
<keyword evidence="13" id="KW-1185">Reference proteome</keyword>
<dbReference type="InterPro" id="IPR000276">
    <property type="entry name" value="GPCR_Rhodpsn"/>
</dbReference>
<feature type="transmembrane region" description="Helical" evidence="10">
    <location>
        <begin position="87"/>
        <end position="106"/>
    </location>
</feature>
<reference evidence="12" key="1">
    <citation type="submission" date="2020-11" db="EMBL/GenBank/DDBJ databases">
        <authorList>
            <person name="Tran Van P."/>
        </authorList>
    </citation>
    <scope>NUCLEOTIDE SEQUENCE</scope>
</reference>
<keyword evidence="5 9" id="KW-0297">G-protein coupled receptor</keyword>
<feature type="transmembrane region" description="Helical" evidence="10">
    <location>
        <begin position="48"/>
        <end position="66"/>
    </location>
</feature>
<evidence type="ECO:0000259" key="11">
    <source>
        <dbReference type="PROSITE" id="PS50262"/>
    </source>
</evidence>
<feature type="transmembrane region" description="Helical" evidence="10">
    <location>
        <begin position="7"/>
        <end position="28"/>
    </location>
</feature>